<keyword evidence="6 11" id="KW-0067">ATP-binding</keyword>
<dbReference type="Pfam" id="PF01820">
    <property type="entry name" value="Dala_Dala_lig_N"/>
    <property type="match status" value="2"/>
</dbReference>
<dbReference type="Pfam" id="PF07478">
    <property type="entry name" value="Dala_Dala_lig_C"/>
    <property type="match status" value="1"/>
</dbReference>
<name>A0A2M6W7N0_9BACT</name>
<dbReference type="InterPro" id="IPR011095">
    <property type="entry name" value="Dala_Dala_lig_C"/>
</dbReference>
<evidence type="ECO:0000256" key="5">
    <source>
        <dbReference type="ARBA" id="ARBA00022741"/>
    </source>
</evidence>
<evidence type="ECO:0000259" key="12">
    <source>
        <dbReference type="PROSITE" id="PS50975"/>
    </source>
</evidence>
<dbReference type="InterPro" id="IPR013815">
    <property type="entry name" value="ATP_grasp_subdomain_1"/>
</dbReference>
<comment type="catalytic activity">
    <reaction evidence="10">
        <text>2 D-alanine + ATP = D-alanyl-D-alanine + ADP + phosphate + H(+)</text>
        <dbReference type="Rhea" id="RHEA:11224"/>
        <dbReference type="ChEBI" id="CHEBI:15378"/>
        <dbReference type="ChEBI" id="CHEBI:30616"/>
        <dbReference type="ChEBI" id="CHEBI:43474"/>
        <dbReference type="ChEBI" id="CHEBI:57416"/>
        <dbReference type="ChEBI" id="CHEBI:57822"/>
        <dbReference type="ChEBI" id="CHEBI:456216"/>
        <dbReference type="EC" id="6.3.2.4"/>
    </reaction>
</comment>
<evidence type="ECO:0000256" key="8">
    <source>
        <dbReference type="ARBA" id="ARBA00022984"/>
    </source>
</evidence>
<dbReference type="GO" id="GO:0071555">
    <property type="term" value="P:cell wall organization"/>
    <property type="evidence" value="ECO:0007669"/>
    <property type="project" value="UniProtKB-KW"/>
</dbReference>
<dbReference type="EC" id="6.3.2.4" evidence="10"/>
<dbReference type="InterPro" id="IPR005905">
    <property type="entry name" value="D_ala_D_ala"/>
</dbReference>
<evidence type="ECO:0000256" key="3">
    <source>
        <dbReference type="ARBA" id="ARBA00022490"/>
    </source>
</evidence>
<dbReference type="SUPFAM" id="SSF52440">
    <property type="entry name" value="PreATP-grasp domain"/>
    <property type="match status" value="1"/>
</dbReference>
<dbReference type="EMBL" id="PFBV01000001">
    <property type="protein sequence ID" value="PIT88781.1"/>
    <property type="molecule type" value="Genomic_DNA"/>
</dbReference>
<dbReference type="PANTHER" id="PTHR23132:SF23">
    <property type="entry name" value="D-ALANINE--D-ALANINE LIGASE B"/>
    <property type="match status" value="1"/>
</dbReference>
<evidence type="ECO:0000313" key="13">
    <source>
        <dbReference type="EMBL" id="PIT88781.1"/>
    </source>
</evidence>
<evidence type="ECO:0000313" key="14">
    <source>
        <dbReference type="Proteomes" id="UP000231426"/>
    </source>
</evidence>
<keyword evidence="7 10" id="KW-0133">Cell shape</keyword>
<dbReference type="GO" id="GO:0005524">
    <property type="term" value="F:ATP binding"/>
    <property type="evidence" value="ECO:0007669"/>
    <property type="project" value="UniProtKB-UniRule"/>
</dbReference>
<dbReference type="GO" id="GO:0008360">
    <property type="term" value="P:regulation of cell shape"/>
    <property type="evidence" value="ECO:0007669"/>
    <property type="project" value="UniProtKB-KW"/>
</dbReference>
<dbReference type="SUPFAM" id="SSF56059">
    <property type="entry name" value="Glutathione synthetase ATP-binding domain-like"/>
    <property type="match status" value="1"/>
</dbReference>
<dbReference type="InterPro" id="IPR016185">
    <property type="entry name" value="PreATP-grasp_dom_sf"/>
</dbReference>
<evidence type="ECO:0000256" key="9">
    <source>
        <dbReference type="ARBA" id="ARBA00023316"/>
    </source>
</evidence>
<evidence type="ECO:0000256" key="6">
    <source>
        <dbReference type="ARBA" id="ARBA00022840"/>
    </source>
</evidence>
<dbReference type="HAMAP" id="MF_00047">
    <property type="entry name" value="Dala_Dala_lig"/>
    <property type="match status" value="1"/>
</dbReference>
<accession>A0A2M6W7N0</accession>
<dbReference type="InterPro" id="IPR011127">
    <property type="entry name" value="Dala_Dala_lig_N"/>
</dbReference>
<dbReference type="AlphaFoldDB" id="A0A2M6W7N0"/>
<dbReference type="NCBIfam" id="TIGR01205">
    <property type="entry name" value="D_ala_D_alaTIGR"/>
    <property type="match status" value="1"/>
</dbReference>
<dbReference type="InterPro" id="IPR011761">
    <property type="entry name" value="ATP-grasp"/>
</dbReference>
<evidence type="ECO:0000256" key="4">
    <source>
        <dbReference type="ARBA" id="ARBA00022598"/>
    </source>
</evidence>
<dbReference type="Gene3D" id="3.30.1490.20">
    <property type="entry name" value="ATP-grasp fold, A domain"/>
    <property type="match status" value="1"/>
</dbReference>
<dbReference type="PROSITE" id="PS50975">
    <property type="entry name" value="ATP_GRASP"/>
    <property type="match status" value="1"/>
</dbReference>
<dbReference type="GO" id="GO:0005737">
    <property type="term" value="C:cytoplasm"/>
    <property type="evidence" value="ECO:0007669"/>
    <property type="project" value="UniProtKB-SubCell"/>
</dbReference>
<protein>
    <recommendedName>
        <fullName evidence="10">D-alanine--D-alanine ligase</fullName>
        <ecNumber evidence="10">6.3.2.4</ecNumber>
    </recommendedName>
    <alternativeName>
        <fullName evidence="10">D-Ala-D-Ala ligase</fullName>
    </alternativeName>
    <alternativeName>
        <fullName evidence="10">D-alanylalanine synthetase</fullName>
    </alternativeName>
</protein>
<keyword evidence="5 11" id="KW-0547">Nucleotide-binding</keyword>
<feature type="domain" description="ATP-grasp" evidence="12">
    <location>
        <begin position="210"/>
        <end position="417"/>
    </location>
</feature>
<comment type="function">
    <text evidence="10">Cell wall formation.</text>
</comment>
<dbReference type="GO" id="GO:0046872">
    <property type="term" value="F:metal ion binding"/>
    <property type="evidence" value="ECO:0007669"/>
    <property type="project" value="InterPro"/>
</dbReference>
<dbReference type="Gene3D" id="3.30.470.20">
    <property type="entry name" value="ATP-grasp fold, B domain"/>
    <property type="match status" value="1"/>
</dbReference>
<evidence type="ECO:0000256" key="2">
    <source>
        <dbReference type="ARBA" id="ARBA00010871"/>
    </source>
</evidence>
<evidence type="ECO:0000256" key="1">
    <source>
        <dbReference type="ARBA" id="ARBA00004496"/>
    </source>
</evidence>
<sequence>MRRELTRDYLHEEWSSRGNRPGLTKRALSEFPRGQVDWRQSDGHCRRPKSELPLTELNKLLKEQIYFSFFSSLFEGERLNIAYFRLFVKKSEIYQFIMKKTIVAIMGGYSKEREVSLVTGRAICKNLDKTKYKVIPLDWGKDGKFYLCKNGRKQFDLFGNRKKIDKVFIALHGTGGEDGCIQGLLECFGISYTGSDVVSSAVAMNKVLSAGVYRRMGILTPDFIDFKKGEWLKEKKKIIGLIKKKIGFPLVIKPVDQGSSVGVYIIRKEKELIPAIKKSFQTSNWLMAQKFVKGEEATCGVLEKNGKAFALPPTRIVANAGKFYDYKSKYKTGGSTHICPADFKPAINKKIQDLAVRSHRGFDCCGMSRTDFFVTPKNKIYAIEINTIPGMTPMSLLPEAAGKMGVSFSKMLDLIIMS</sequence>
<keyword evidence="3 10" id="KW-0963">Cytoplasm</keyword>
<dbReference type="GO" id="GO:0009252">
    <property type="term" value="P:peptidoglycan biosynthetic process"/>
    <property type="evidence" value="ECO:0007669"/>
    <property type="project" value="UniProtKB-UniRule"/>
</dbReference>
<evidence type="ECO:0000256" key="10">
    <source>
        <dbReference type="HAMAP-Rule" id="MF_00047"/>
    </source>
</evidence>
<dbReference type="Gene3D" id="3.40.50.20">
    <property type="match status" value="1"/>
</dbReference>
<keyword evidence="4 10" id="KW-0436">Ligase</keyword>
<comment type="subcellular location">
    <subcellularLocation>
        <location evidence="1 10">Cytoplasm</location>
    </subcellularLocation>
</comment>
<proteinExistence type="inferred from homology"/>
<evidence type="ECO:0000256" key="11">
    <source>
        <dbReference type="PROSITE-ProRule" id="PRU00409"/>
    </source>
</evidence>
<keyword evidence="9 10" id="KW-0961">Cell wall biogenesis/degradation</keyword>
<dbReference type="UniPathway" id="UPA00219"/>
<comment type="pathway">
    <text evidence="10">Cell wall biogenesis; peptidoglycan biosynthesis.</text>
</comment>
<organism evidence="13 14">
    <name type="scientific">Candidatus Magasanikbacteria bacterium CG10_big_fil_rev_8_21_14_0_10_36_32</name>
    <dbReference type="NCBI Taxonomy" id="1974646"/>
    <lineage>
        <taxon>Bacteria</taxon>
        <taxon>Candidatus Magasanikiibacteriota</taxon>
    </lineage>
</organism>
<keyword evidence="8 10" id="KW-0573">Peptidoglycan synthesis</keyword>
<dbReference type="PROSITE" id="PS00844">
    <property type="entry name" value="DALA_DALA_LIGASE_2"/>
    <property type="match status" value="1"/>
</dbReference>
<comment type="similarity">
    <text evidence="2 10">Belongs to the D-alanine--D-alanine ligase family.</text>
</comment>
<dbReference type="NCBIfam" id="NF002378">
    <property type="entry name" value="PRK01372.1"/>
    <property type="match status" value="1"/>
</dbReference>
<gene>
    <name evidence="10" type="primary">ddl</name>
    <name evidence="13" type="ORF">COU29_00155</name>
</gene>
<dbReference type="GO" id="GO:0008716">
    <property type="term" value="F:D-alanine-D-alanine ligase activity"/>
    <property type="evidence" value="ECO:0007669"/>
    <property type="project" value="UniProtKB-UniRule"/>
</dbReference>
<dbReference type="Proteomes" id="UP000231426">
    <property type="component" value="Unassembled WGS sequence"/>
</dbReference>
<evidence type="ECO:0000256" key="7">
    <source>
        <dbReference type="ARBA" id="ARBA00022960"/>
    </source>
</evidence>
<comment type="caution">
    <text evidence="13">The sequence shown here is derived from an EMBL/GenBank/DDBJ whole genome shotgun (WGS) entry which is preliminary data.</text>
</comment>
<dbReference type="InterPro" id="IPR000291">
    <property type="entry name" value="D-Ala_lig_Van_CS"/>
</dbReference>
<reference evidence="14" key="1">
    <citation type="submission" date="2017-09" db="EMBL/GenBank/DDBJ databases">
        <title>Depth-based differentiation of microbial function through sediment-hosted aquifers and enrichment of novel symbionts in the deep terrestrial subsurface.</title>
        <authorList>
            <person name="Probst A.J."/>
            <person name="Ladd B."/>
            <person name="Jarett J.K."/>
            <person name="Geller-Mcgrath D.E."/>
            <person name="Sieber C.M.K."/>
            <person name="Emerson J.B."/>
            <person name="Anantharaman K."/>
            <person name="Thomas B.C."/>
            <person name="Malmstrom R."/>
            <person name="Stieglmeier M."/>
            <person name="Klingl A."/>
            <person name="Woyke T."/>
            <person name="Ryan C.M."/>
            <person name="Banfield J.F."/>
        </authorList>
    </citation>
    <scope>NUCLEOTIDE SEQUENCE [LARGE SCALE GENOMIC DNA]</scope>
</reference>
<dbReference type="PROSITE" id="PS00843">
    <property type="entry name" value="DALA_DALA_LIGASE_1"/>
    <property type="match status" value="1"/>
</dbReference>
<dbReference type="PANTHER" id="PTHR23132">
    <property type="entry name" value="D-ALANINE--D-ALANINE LIGASE"/>
    <property type="match status" value="1"/>
</dbReference>